<keyword evidence="2" id="KW-0186">Copper</keyword>
<accession>A0A3P1T7Y0</accession>
<evidence type="ECO:0000256" key="1">
    <source>
        <dbReference type="ARBA" id="ARBA00005428"/>
    </source>
</evidence>
<evidence type="ECO:0000313" key="3">
    <source>
        <dbReference type="EMBL" id="RRD05368.1"/>
    </source>
</evidence>
<proteinExistence type="inferred from homology"/>
<sequence length="102" mass="11144">MEETRSSCAAQHGYTAAKEAYLRRMRLIEGQARGVARMIEQDEYCIDVMTQISAVASALKAVSMALLKDHLEHCVAAAAREGGDVAQQKFDEAMSAIARLAR</sequence>
<dbReference type="GO" id="GO:0003677">
    <property type="term" value="F:DNA binding"/>
    <property type="evidence" value="ECO:0007669"/>
    <property type="project" value="InterPro"/>
</dbReference>
<organism evidence="3 4">
    <name type="scientific">Arachnia propionica</name>
    <dbReference type="NCBI Taxonomy" id="1750"/>
    <lineage>
        <taxon>Bacteria</taxon>
        <taxon>Bacillati</taxon>
        <taxon>Actinomycetota</taxon>
        <taxon>Actinomycetes</taxon>
        <taxon>Propionibacteriales</taxon>
        <taxon>Propionibacteriaceae</taxon>
        <taxon>Arachnia</taxon>
    </lineage>
</organism>
<dbReference type="InterPro" id="IPR003735">
    <property type="entry name" value="Metal_Tscrpt_repr"/>
</dbReference>
<dbReference type="InterPro" id="IPR038390">
    <property type="entry name" value="Metal_Tscrpt_repr_sf"/>
</dbReference>
<comment type="caution">
    <text evidence="3">The sequence shown here is derived from an EMBL/GenBank/DDBJ whole genome shotgun (WGS) entry which is preliminary data.</text>
</comment>
<evidence type="ECO:0000313" key="4">
    <source>
        <dbReference type="Proteomes" id="UP000280819"/>
    </source>
</evidence>
<dbReference type="PANTHER" id="PTHR33677">
    <property type="entry name" value="TRANSCRIPTIONAL REPRESSOR FRMR-RELATED"/>
    <property type="match status" value="1"/>
</dbReference>
<evidence type="ECO:0000256" key="2">
    <source>
        <dbReference type="ARBA" id="ARBA00023008"/>
    </source>
</evidence>
<dbReference type="CDD" id="cd10148">
    <property type="entry name" value="CsoR-like_DUF156"/>
    <property type="match status" value="1"/>
</dbReference>
<dbReference type="OrthoDB" id="9811244at2"/>
<dbReference type="GO" id="GO:0046872">
    <property type="term" value="F:metal ion binding"/>
    <property type="evidence" value="ECO:0007669"/>
    <property type="project" value="InterPro"/>
</dbReference>
<dbReference type="Gene3D" id="1.20.58.1000">
    <property type="entry name" value="Metal-sensitive repressor, helix protomer"/>
    <property type="match status" value="1"/>
</dbReference>
<name>A0A3P1T7Y0_9ACTN</name>
<gene>
    <name evidence="3" type="ORF">EII34_06435</name>
</gene>
<protein>
    <submittedName>
        <fullName evidence="3">Metal-sensitive transcriptional regulator</fullName>
    </submittedName>
</protein>
<dbReference type="AlphaFoldDB" id="A0A3P1T7Y0"/>
<dbReference type="Proteomes" id="UP000280819">
    <property type="component" value="Unassembled WGS sequence"/>
</dbReference>
<reference evidence="3 4" key="1">
    <citation type="submission" date="2018-11" db="EMBL/GenBank/DDBJ databases">
        <title>Genomes From Bacteria Associated with the Canine Oral Cavity: a Test Case for Automated Genome-Based Taxonomic Assignment.</title>
        <authorList>
            <person name="Coil D.A."/>
            <person name="Jospin G."/>
            <person name="Darling A.E."/>
            <person name="Wallis C."/>
            <person name="Davis I.J."/>
            <person name="Harris S."/>
            <person name="Eisen J.A."/>
            <person name="Holcombe L.J."/>
            <person name="O'Flynn C."/>
        </authorList>
    </citation>
    <scope>NUCLEOTIDE SEQUENCE [LARGE SCALE GENOMIC DNA]</scope>
    <source>
        <strain evidence="3 4">OH887_COT-365</strain>
    </source>
</reference>
<dbReference type="EMBL" id="RQZG01000006">
    <property type="protein sequence ID" value="RRD05368.1"/>
    <property type="molecule type" value="Genomic_DNA"/>
</dbReference>
<dbReference type="RefSeq" id="WP_124844114.1">
    <property type="nucleotide sequence ID" value="NZ_JAUNKP010000018.1"/>
</dbReference>
<dbReference type="GO" id="GO:0045892">
    <property type="term" value="P:negative regulation of DNA-templated transcription"/>
    <property type="evidence" value="ECO:0007669"/>
    <property type="project" value="UniProtKB-ARBA"/>
</dbReference>
<dbReference type="Pfam" id="PF02583">
    <property type="entry name" value="Trns_repr_metal"/>
    <property type="match status" value="1"/>
</dbReference>
<comment type="similarity">
    <text evidence="1">Belongs to the CsoR family.</text>
</comment>
<dbReference type="PANTHER" id="PTHR33677:SF3">
    <property type="entry name" value="COPPER-SENSING TRANSCRIPTIONAL REPRESSOR RICR"/>
    <property type="match status" value="1"/>
</dbReference>